<gene>
    <name evidence="1" type="ORF">C7212DRAFT_343562</name>
</gene>
<keyword evidence="2" id="KW-1185">Reference proteome</keyword>
<evidence type="ECO:0000313" key="1">
    <source>
        <dbReference type="EMBL" id="PWW76361.1"/>
    </source>
</evidence>
<dbReference type="OrthoDB" id="10592952at2759"/>
<comment type="caution">
    <text evidence="1">The sequence shown here is derived from an EMBL/GenBank/DDBJ whole genome shotgun (WGS) entry which is preliminary data.</text>
</comment>
<sequence length="152" mass="17074">MPLPRYFLGGLRFRPGMRVGMVTKRSFSTTSVSYTKYMWLPSSLFHDLVVEISGEEQGHAGDGNGAHDANTENFKTVDKEHSVSMDGFHKLDKTVSGLSIKIDMLRRDVDNIGKKLDPLFYAILAGVGLGGGFDLFRDERNWSRSYHVKESQ</sequence>
<protein>
    <submittedName>
        <fullName evidence="1">Uncharacterized protein</fullName>
    </submittedName>
</protein>
<dbReference type="EMBL" id="PYWC01000034">
    <property type="protein sequence ID" value="PWW76361.1"/>
    <property type="molecule type" value="Genomic_DNA"/>
</dbReference>
<name>A0A317STC6_9PEZI</name>
<evidence type="ECO:0000313" key="2">
    <source>
        <dbReference type="Proteomes" id="UP000246991"/>
    </source>
</evidence>
<reference evidence="1 2" key="1">
    <citation type="submission" date="2018-03" db="EMBL/GenBank/DDBJ databases">
        <title>Genomes of Pezizomycetes fungi and the evolution of truffles.</title>
        <authorList>
            <person name="Murat C."/>
            <person name="Payen T."/>
            <person name="Noel B."/>
            <person name="Kuo A."/>
            <person name="Martin F.M."/>
        </authorList>
    </citation>
    <scope>NUCLEOTIDE SEQUENCE [LARGE SCALE GENOMIC DNA]</scope>
    <source>
        <strain evidence="1">091103-1</strain>
    </source>
</reference>
<proteinExistence type="predicted"/>
<dbReference type="AlphaFoldDB" id="A0A317STC6"/>
<dbReference type="Proteomes" id="UP000246991">
    <property type="component" value="Unassembled WGS sequence"/>
</dbReference>
<organism evidence="1 2">
    <name type="scientific">Tuber magnatum</name>
    <name type="common">white Piedmont truffle</name>
    <dbReference type="NCBI Taxonomy" id="42249"/>
    <lineage>
        <taxon>Eukaryota</taxon>
        <taxon>Fungi</taxon>
        <taxon>Dikarya</taxon>
        <taxon>Ascomycota</taxon>
        <taxon>Pezizomycotina</taxon>
        <taxon>Pezizomycetes</taxon>
        <taxon>Pezizales</taxon>
        <taxon>Tuberaceae</taxon>
        <taxon>Tuber</taxon>
    </lineage>
</organism>
<accession>A0A317STC6</accession>